<accession>A0A0F4Z5G2</accession>
<dbReference type="Gene3D" id="3.40.50.880">
    <property type="match status" value="1"/>
</dbReference>
<feature type="domain" description="DJ-1/PfpI" evidence="6">
    <location>
        <begin position="87"/>
        <end position="162"/>
    </location>
</feature>
<dbReference type="EMBL" id="LASV01000017">
    <property type="protein sequence ID" value="KKA25580.1"/>
    <property type="molecule type" value="Genomic_DNA"/>
</dbReference>
<evidence type="ECO:0000259" key="6">
    <source>
        <dbReference type="Pfam" id="PF01965"/>
    </source>
</evidence>
<dbReference type="InterPro" id="IPR029062">
    <property type="entry name" value="Class_I_gatase-like"/>
</dbReference>
<dbReference type="GO" id="GO:0019243">
    <property type="term" value="P:methylglyoxal catabolic process to D-lactate via S-lactoyl-glutathione"/>
    <property type="evidence" value="ECO:0007669"/>
    <property type="project" value="TreeGrafter"/>
</dbReference>
<keyword evidence="8" id="KW-1185">Reference proteome</keyword>
<name>A0A0F4Z5G2_RASE3</name>
<protein>
    <recommendedName>
        <fullName evidence="1">D-lactate dehydratase</fullName>
        <ecNumber evidence="1">4.2.1.130</ecNumber>
    </recommendedName>
</protein>
<dbReference type="AlphaFoldDB" id="A0A0F4Z5G2"/>
<dbReference type="SUPFAM" id="SSF52317">
    <property type="entry name" value="Class I glutamine amidotransferase-like"/>
    <property type="match status" value="1"/>
</dbReference>
<evidence type="ECO:0000313" key="8">
    <source>
        <dbReference type="Proteomes" id="UP000053958"/>
    </source>
</evidence>
<evidence type="ECO:0000256" key="1">
    <source>
        <dbReference type="ARBA" id="ARBA00013134"/>
    </source>
</evidence>
<comment type="caution">
    <text evidence="7">The sequence shown here is derived from an EMBL/GenBank/DDBJ whole genome shotgun (WGS) entry which is preliminary data.</text>
</comment>
<dbReference type="PANTHER" id="PTHR48094:SF11">
    <property type="entry name" value="GLUTATHIONE-INDEPENDENT GLYOXALASE HSP31-RELATED"/>
    <property type="match status" value="1"/>
</dbReference>
<comment type="similarity">
    <text evidence="4">Belongs to the peptidase C56 family. HSP31-like subfamily.</text>
</comment>
<gene>
    <name evidence="7" type="ORF">T310_0385</name>
</gene>
<dbReference type="CDD" id="cd03141">
    <property type="entry name" value="GATase1_Hsp31_like"/>
    <property type="match status" value="1"/>
</dbReference>
<dbReference type="PANTHER" id="PTHR48094">
    <property type="entry name" value="PROTEIN/NUCLEIC ACID DEGLYCASE DJ-1-RELATED"/>
    <property type="match status" value="1"/>
</dbReference>
<dbReference type="Proteomes" id="UP000053958">
    <property type="component" value="Unassembled WGS sequence"/>
</dbReference>
<dbReference type="EC" id="4.2.1.130" evidence="1"/>
<dbReference type="OrthoDB" id="543156at2759"/>
<evidence type="ECO:0000313" key="7">
    <source>
        <dbReference type="EMBL" id="KKA25580.1"/>
    </source>
</evidence>
<dbReference type="InterPro" id="IPR002818">
    <property type="entry name" value="DJ-1/PfpI"/>
</dbReference>
<dbReference type="Pfam" id="PF01965">
    <property type="entry name" value="DJ-1_PfpI"/>
    <property type="match status" value="1"/>
</dbReference>
<organism evidence="7 8">
    <name type="scientific">Rasamsonia emersonii (strain ATCC 16479 / CBS 393.64 / IMI 116815)</name>
    <dbReference type="NCBI Taxonomy" id="1408163"/>
    <lineage>
        <taxon>Eukaryota</taxon>
        <taxon>Fungi</taxon>
        <taxon>Dikarya</taxon>
        <taxon>Ascomycota</taxon>
        <taxon>Pezizomycotina</taxon>
        <taxon>Eurotiomycetes</taxon>
        <taxon>Eurotiomycetidae</taxon>
        <taxon>Eurotiales</taxon>
        <taxon>Trichocomaceae</taxon>
        <taxon>Rasamsonia</taxon>
    </lineage>
</organism>
<proteinExistence type="inferred from homology"/>
<dbReference type="InterPro" id="IPR050325">
    <property type="entry name" value="Prot/Nucl_acid_deglycase"/>
</dbReference>
<evidence type="ECO:0000256" key="3">
    <source>
        <dbReference type="ARBA" id="ARBA00023239"/>
    </source>
</evidence>
<dbReference type="GO" id="GO:0005737">
    <property type="term" value="C:cytoplasm"/>
    <property type="evidence" value="ECO:0007669"/>
    <property type="project" value="TreeGrafter"/>
</dbReference>
<evidence type="ECO:0000256" key="5">
    <source>
        <dbReference type="ARBA" id="ARBA00048082"/>
    </source>
</evidence>
<sequence>MAPKVLVVLTSQNTIPKTGQPTGWYLPEFAHPWHVLHNKVDLTIASPKGGEAPLDPGSIKPFENDEIAVNFLNTQQALWKNTHRLADIVPRAGEFDAIFYVGGHGPMFDLVTDPTSLALIQTFASARKPVSAVCHGPVVFVNATTPSGEPLLKGAQVTGFSNDEENQVGMMDPMPFALETELNRVSGGNYVKADQPWGAKVVVSKTNSLGGPLITGQNPASATGVAEELLKALGL</sequence>
<dbReference type="RefSeq" id="XP_013332192.1">
    <property type="nucleotide sequence ID" value="XM_013476738.1"/>
</dbReference>
<dbReference type="GeneID" id="25312439"/>
<keyword evidence="2" id="KW-0346">Stress response</keyword>
<evidence type="ECO:0000256" key="2">
    <source>
        <dbReference type="ARBA" id="ARBA00023016"/>
    </source>
</evidence>
<keyword evidence="3" id="KW-0456">Lyase</keyword>
<dbReference type="GO" id="GO:0019172">
    <property type="term" value="F:glyoxalase III activity"/>
    <property type="evidence" value="ECO:0007669"/>
    <property type="project" value="UniProtKB-EC"/>
</dbReference>
<dbReference type="STRING" id="1408163.A0A0F4Z5G2"/>
<evidence type="ECO:0000256" key="4">
    <source>
        <dbReference type="ARBA" id="ARBA00038493"/>
    </source>
</evidence>
<reference evidence="7 8" key="1">
    <citation type="submission" date="2015-04" db="EMBL/GenBank/DDBJ databases">
        <authorList>
            <person name="Heijne W.H."/>
            <person name="Fedorova N.D."/>
            <person name="Nierman W.C."/>
            <person name="Vollebregt A.W."/>
            <person name="Zhao Z."/>
            <person name="Wu L."/>
            <person name="Kumar M."/>
            <person name="Stam H."/>
            <person name="van den Berg M.A."/>
            <person name="Pel H.J."/>
        </authorList>
    </citation>
    <scope>NUCLEOTIDE SEQUENCE [LARGE SCALE GENOMIC DNA]</scope>
    <source>
        <strain evidence="7 8">CBS 393.64</strain>
    </source>
</reference>
<comment type="catalytic activity">
    <reaction evidence="5">
        <text>methylglyoxal + H2O = (R)-lactate + H(+)</text>
        <dbReference type="Rhea" id="RHEA:27754"/>
        <dbReference type="ChEBI" id="CHEBI:15377"/>
        <dbReference type="ChEBI" id="CHEBI:15378"/>
        <dbReference type="ChEBI" id="CHEBI:16004"/>
        <dbReference type="ChEBI" id="CHEBI:17158"/>
        <dbReference type="EC" id="4.2.1.130"/>
    </reaction>
</comment>